<evidence type="ECO:0000313" key="2">
    <source>
        <dbReference type="Proteomes" id="UP001571476"/>
    </source>
</evidence>
<accession>A0ABV4SLE5</accession>
<evidence type="ECO:0000313" key="1">
    <source>
        <dbReference type="EMBL" id="MFA3839088.1"/>
    </source>
</evidence>
<keyword evidence="2" id="KW-1185">Reference proteome</keyword>
<gene>
    <name evidence="1" type="ORF">ACEG43_23420</name>
</gene>
<sequence>MSAGNVCGQGEERLGAAPVAGLRRLVPQLVARGHQVTATTTSAPKPGLLGDLGAEAVALVALVALVAVSVGEAVAKARPDVVVHQMTAGSKWPARLMAGEVAVRMMTQGRGFPNAKAERELDWEPHCPSWRQGFREGLA</sequence>
<dbReference type="Proteomes" id="UP001571476">
    <property type="component" value="Unassembled WGS sequence"/>
</dbReference>
<reference evidence="1 2" key="1">
    <citation type="submission" date="2024-08" db="EMBL/GenBank/DDBJ databases">
        <title>Genome sequence of Streptomyces aureus CACIA-1.46HGO.</title>
        <authorList>
            <person name="Evangelista-Martinez Z."/>
        </authorList>
    </citation>
    <scope>NUCLEOTIDE SEQUENCE [LARGE SCALE GENOMIC DNA]</scope>
    <source>
        <strain evidence="1 2">CACIA-1.46HGO</strain>
    </source>
</reference>
<dbReference type="Gene3D" id="3.40.50.720">
    <property type="entry name" value="NAD(P)-binding Rossmann-like Domain"/>
    <property type="match status" value="1"/>
</dbReference>
<proteinExistence type="predicted"/>
<evidence type="ECO:0008006" key="3">
    <source>
        <dbReference type="Google" id="ProtNLM"/>
    </source>
</evidence>
<protein>
    <recommendedName>
        <fullName evidence="3">Glycosyltransferase</fullName>
    </recommendedName>
</protein>
<comment type="caution">
    <text evidence="1">The sequence shown here is derived from an EMBL/GenBank/DDBJ whole genome shotgun (WGS) entry which is preliminary data.</text>
</comment>
<dbReference type="EMBL" id="JBGOSP010000011">
    <property type="protein sequence ID" value="MFA3839088.1"/>
    <property type="molecule type" value="Genomic_DNA"/>
</dbReference>
<name>A0ABV4SLE5_9ACTN</name>
<organism evidence="1 2">
    <name type="scientific">Streptomyces aureus</name>
    <dbReference type="NCBI Taxonomy" id="193461"/>
    <lineage>
        <taxon>Bacteria</taxon>
        <taxon>Bacillati</taxon>
        <taxon>Actinomycetota</taxon>
        <taxon>Actinomycetes</taxon>
        <taxon>Kitasatosporales</taxon>
        <taxon>Streptomycetaceae</taxon>
        <taxon>Streptomyces</taxon>
    </lineage>
</organism>
<dbReference type="RefSeq" id="WP_372564004.1">
    <property type="nucleotide sequence ID" value="NZ_JBGOSP010000011.1"/>
</dbReference>